<keyword evidence="7" id="KW-1185">Reference proteome</keyword>
<evidence type="ECO:0000313" key="7">
    <source>
        <dbReference type="Proteomes" id="UP000316598"/>
    </source>
</evidence>
<accession>A0A5C5WR85</accession>
<reference evidence="6 7" key="1">
    <citation type="submission" date="2019-02" db="EMBL/GenBank/DDBJ databases">
        <title>Deep-cultivation of Planctomycetes and their phenomic and genomic characterization uncovers novel biology.</title>
        <authorList>
            <person name="Wiegand S."/>
            <person name="Jogler M."/>
            <person name="Boedeker C."/>
            <person name="Pinto D."/>
            <person name="Vollmers J."/>
            <person name="Rivas-Marin E."/>
            <person name="Kohn T."/>
            <person name="Peeters S.H."/>
            <person name="Heuer A."/>
            <person name="Rast P."/>
            <person name="Oberbeckmann S."/>
            <person name="Bunk B."/>
            <person name="Jeske O."/>
            <person name="Meyerdierks A."/>
            <person name="Storesund J.E."/>
            <person name="Kallscheuer N."/>
            <person name="Luecker S."/>
            <person name="Lage O.M."/>
            <person name="Pohl T."/>
            <person name="Merkel B.J."/>
            <person name="Hornburger P."/>
            <person name="Mueller R.-W."/>
            <person name="Bruemmer F."/>
            <person name="Labrenz M."/>
            <person name="Spormann A.M."/>
            <person name="Op Den Camp H."/>
            <person name="Overmann J."/>
            <person name="Amann R."/>
            <person name="Jetten M.S.M."/>
            <person name="Mascher T."/>
            <person name="Medema M.H."/>
            <person name="Devos D.P."/>
            <person name="Kaster A.-K."/>
            <person name="Ovreas L."/>
            <person name="Rohde M."/>
            <person name="Galperin M.Y."/>
            <person name="Jogler C."/>
        </authorList>
    </citation>
    <scope>NUCLEOTIDE SEQUENCE [LARGE SCALE GENOMIC DNA]</scope>
    <source>
        <strain evidence="6 7">Pla22</strain>
    </source>
</reference>
<dbReference type="PROSITE" id="PS50109">
    <property type="entry name" value="HIS_KIN"/>
    <property type="match status" value="1"/>
</dbReference>
<dbReference type="GO" id="GO:0000156">
    <property type="term" value="F:phosphorelay response regulator activity"/>
    <property type="evidence" value="ECO:0007669"/>
    <property type="project" value="TreeGrafter"/>
</dbReference>
<sequence>MNDKTVDPAFTKTVLQRAIHDLRAPLRHVLMHCEIFAEETAAIELNPEAEKAIEDIQLAVQRSQSVLAGLTKLVQHCWDEPTREATDIRMLIAGVWQSLEDVSPPDAKLSFSGEWPSLWIDEQQIGSVFTELFGNSIRYRDEKQTLDIKVACSQKLPSAVTISLSDNGLGVNPKYANQLTAPFGVLPQSDVKVGPGVGLALAQRIIERHGGSLAILAARGHGLAIEVNLPTGPAG</sequence>
<dbReference type="GO" id="GO:0004673">
    <property type="term" value="F:protein histidine kinase activity"/>
    <property type="evidence" value="ECO:0007669"/>
    <property type="project" value="UniProtKB-EC"/>
</dbReference>
<comment type="catalytic activity">
    <reaction evidence="1">
        <text>ATP + protein L-histidine = ADP + protein N-phospho-L-histidine.</text>
        <dbReference type="EC" id="2.7.13.3"/>
    </reaction>
</comment>
<proteinExistence type="predicted"/>
<evidence type="ECO:0000259" key="5">
    <source>
        <dbReference type="PROSITE" id="PS50109"/>
    </source>
</evidence>
<evidence type="ECO:0000256" key="3">
    <source>
        <dbReference type="ARBA" id="ARBA00022679"/>
    </source>
</evidence>
<dbReference type="SMART" id="SM00387">
    <property type="entry name" value="HATPase_c"/>
    <property type="match status" value="1"/>
</dbReference>
<dbReference type="EMBL" id="SJPI01000001">
    <property type="protein sequence ID" value="TWT52755.1"/>
    <property type="molecule type" value="Genomic_DNA"/>
</dbReference>
<dbReference type="InterPro" id="IPR005467">
    <property type="entry name" value="His_kinase_dom"/>
</dbReference>
<dbReference type="OrthoDB" id="9760752at2"/>
<name>A0A5C5WR85_9BACT</name>
<dbReference type="SUPFAM" id="SSF55874">
    <property type="entry name" value="ATPase domain of HSP90 chaperone/DNA topoisomerase II/histidine kinase"/>
    <property type="match status" value="1"/>
</dbReference>
<comment type="caution">
    <text evidence="6">The sequence shown here is derived from an EMBL/GenBank/DDBJ whole genome shotgun (WGS) entry which is preliminary data.</text>
</comment>
<evidence type="ECO:0000256" key="4">
    <source>
        <dbReference type="ARBA" id="ARBA00022777"/>
    </source>
</evidence>
<dbReference type="Pfam" id="PF02518">
    <property type="entry name" value="HATPase_c"/>
    <property type="match status" value="1"/>
</dbReference>
<dbReference type="PRINTS" id="PR00344">
    <property type="entry name" value="BCTRLSENSOR"/>
</dbReference>
<dbReference type="InterPro" id="IPR050351">
    <property type="entry name" value="BphY/WalK/GraS-like"/>
</dbReference>
<dbReference type="EC" id="2.7.13.3" evidence="2"/>
<keyword evidence="3 6" id="KW-0808">Transferase</keyword>
<feature type="domain" description="Histidine kinase" evidence="5">
    <location>
        <begin position="17"/>
        <end position="233"/>
    </location>
</feature>
<dbReference type="InterPro" id="IPR004358">
    <property type="entry name" value="Sig_transdc_His_kin-like_C"/>
</dbReference>
<protein>
    <recommendedName>
        <fullName evidence="2">histidine kinase</fullName>
        <ecNumber evidence="2">2.7.13.3</ecNumber>
    </recommendedName>
</protein>
<dbReference type="PANTHER" id="PTHR42878:SF15">
    <property type="entry name" value="BACTERIOPHYTOCHROME"/>
    <property type="match status" value="1"/>
</dbReference>
<evidence type="ECO:0000313" key="6">
    <source>
        <dbReference type="EMBL" id="TWT52755.1"/>
    </source>
</evidence>
<keyword evidence="4" id="KW-0418">Kinase</keyword>
<dbReference type="GO" id="GO:0007234">
    <property type="term" value="P:osmosensory signaling via phosphorelay pathway"/>
    <property type="evidence" value="ECO:0007669"/>
    <property type="project" value="TreeGrafter"/>
</dbReference>
<organism evidence="6 7">
    <name type="scientific">Rubripirellula amarantea</name>
    <dbReference type="NCBI Taxonomy" id="2527999"/>
    <lineage>
        <taxon>Bacteria</taxon>
        <taxon>Pseudomonadati</taxon>
        <taxon>Planctomycetota</taxon>
        <taxon>Planctomycetia</taxon>
        <taxon>Pirellulales</taxon>
        <taxon>Pirellulaceae</taxon>
        <taxon>Rubripirellula</taxon>
    </lineage>
</organism>
<dbReference type="Proteomes" id="UP000316598">
    <property type="component" value="Unassembled WGS sequence"/>
</dbReference>
<dbReference type="PANTHER" id="PTHR42878">
    <property type="entry name" value="TWO-COMPONENT HISTIDINE KINASE"/>
    <property type="match status" value="1"/>
</dbReference>
<dbReference type="AlphaFoldDB" id="A0A5C5WR85"/>
<dbReference type="InterPro" id="IPR036890">
    <property type="entry name" value="HATPase_C_sf"/>
</dbReference>
<evidence type="ECO:0000256" key="2">
    <source>
        <dbReference type="ARBA" id="ARBA00012438"/>
    </source>
</evidence>
<dbReference type="RefSeq" id="WP_146513077.1">
    <property type="nucleotide sequence ID" value="NZ_SJPI01000001.1"/>
</dbReference>
<dbReference type="GO" id="GO:0030295">
    <property type="term" value="F:protein kinase activator activity"/>
    <property type="evidence" value="ECO:0007669"/>
    <property type="project" value="TreeGrafter"/>
</dbReference>
<evidence type="ECO:0000256" key="1">
    <source>
        <dbReference type="ARBA" id="ARBA00000085"/>
    </source>
</evidence>
<dbReference type="Gene3D" id="3.30.565.10">
    <property type="entry name" value="Histidine kinase-like ATPase, C-terminal domain"/>
    <property type="match status" value="1"/>
</dbReference>
<dbReference type="InterPro" id="IPR003594">
    <property type="entry name" value="HATPase_dom"/>
</dbReference>
<gene>
    <name evidence="6" type="primary">cph1_1</name>
    <name evidence="6" type="ORF">Pla22_03810</name>
</gene>